<dbReference type="AlphaFoldDB" id="A0A512N1P5"/>
<organism evidence="1 2">
    <name type="scientific">Reyranella soli</name>
    <dbReference type="NCBI Taxonomy" id="1230389"/>
    <lineage>
        <taxon>Bacteria</taxon>
        <taxon>Pseudomonadati</taxon>
        <taxon>Pseudomonadota</taxon>
        <taxon>Alphaproteobacteria</taxon>
        <taxon>Hyphomicrobiales</taxon>
        <taxon>Reyranellaceae</taxon>
        <taxon>Reyranella</taxon>
    </lineage>
</organism>
<dbReference type="EMBL" id="BKAJ01000003">
    <property type="protein sequence ID" value="GEP52904.1"/>
    <property type="molecule type" value="Genomic_DNA"/>
</dbReference>
<dbReference type="OrthoDB" id="7375391at2"/>
<reference evidence="1 2" key="1">
    <citation type="submission" date="2019-07" db="EMBL/GenBank/DDBJ databases">
        <title>Whole genome shotgun sequence of Reyranella soli NBRC 108950.</title>
        <authorList>
            <person name="Hosoyama A."/>
            <person name="Uohara A."/>
            <person name="Ohji S."/>
            <person name="Ichikawa N."/>
        </authorList>
    </citation>
    <scope>NUCLEOTIDE SEQUENCE [LARGE SCALE GENOMIC DNA]</scope>
    <source>
        <strain evidence="1 2">NBRC 108950</strain>
    </source>
</reference>
<gene>
    <name evidence="1" type="ORF">RSO01_00700</name>
</gene>
<evidence type="ECO:0000313" key="1">
    <source>
        <dbReference type="EMBL" id="GEP52904.1"/>
    </source>
</evidence>
<accession>A0A512N1P5</accession>
<proteinExistence type="predicted"/>
<protein>
    <submittedName>
        <fullName evidence="1">Uncharacterized protein</fullName>
    </submittedName>
</protein>
<evidence type="ECO:0000313" key="2">
    <source>
        <dbReference type="Proteomes" id="UP000321058"/>
    </source>
</evidence>
<name>A0A512N1P5_9HYPH</name>
<keyword evidence="2" id="KW-1185">Reference proteome</keyword>
<sequence length="180" mass="19879">MKRRTVVQTSLAAGLVAGMVALNLSEDDPPSLSKDAPWRPTNWPFPRDAWPQGRAWRRGTLEVYLRPKLGFCGNCETGVTTDEEVDRVTDVDLLDQRFAPVKEGLAVRIGALSGRARLYRYELANGTTRHVEGIAVSQKCDLVIAVIAGNLVDESERTSAYRHLESSTVQDWISQALGGR</sequence>
<dbReference type="RefSeq" id="WP_147145014.1">
    <property type="nucleotide sequence ID" value="NZ_BKAJ01000003.1"/>
</dbReference>
<comment type="caution">
    <text evidence="1">The sequence shown here is derived from an EMBL/GenBank/DDBJ whole genome shotgun (WGS) entry which is preliminary data.</text>
</comment>
<dbReference type="Proteomes" id="UP000321058">
    <property type="component" value="Unassembled WGS sequence"/>
</dbReference>